<feature type="transmembrane region" description="Helical" evidence="1">
    <location>
        <begin position="242"/>
        <end position="261"/>
    </location>
</feature>
<evidence type="ECO:0000256" key="1">
    <source>
        <dbReference type="SAM" id="Phobius"/>
    </source>
</evidence>
<sequence>MIRNTLKKETKELLRDGRIRMAFILVIILTIVAVVISAWHYKDINEEYVSAKQSEREVWDSQGEKNPHSAAHYGTYAFKPKYPLALLDQGVDKYTGTSIFLEAHNRNEAQFDEASDQTGLARFGNLTPDFILLFIMPLLILLIVYNSLTKEKEMGTITLLDSQGAIGFKLIFGKWLAVFLPLFTLLFVLFITTGIILSSLQDFGVFSWLSLTTLFLTYIIYYAIFINLVLIISALVKKSGIALVLSLSIWILVCLILPKIASNIAEYRYPYPSKQEFAANIAKDKKEGLDGHNPWNEASKALEKQVLKEYGVDSLSQLPFNYAGYRMQKGEEHQAEIYFKHYKELKTQYSNQSRVYRQLAVVSPFLPTRFLSMSIANTDYATHWDFADSAENYRIKTQKFLNEHFANESKYGDWSWKADADFWKQLPKFNYEPPTLSENLKHNTGNILILFCWLLGSFVVLFFTTKSLKNVKI</sequence>
<keyword evidence="1" id="KW-1133">Transmembrane helix</keyword>
<evidence type="ECO:0000313" key="2">
    <source>
        <dbReference type="EMBL" id="MDO5988515.1"/>
    </source>
</evidence>
<feature type="transmembrane region" description="Helical" evidence="1">
    <location>
        <begin position="447"/>
        <end position="465"/>
    </location>
</feature>
<reference evidence="2" key="1">
    <citation type="submission" date="2023-07" db="EMBL/GenBank/DDBJ databases">
        <title>Two novel species in the genus Flavivirga.</title>
        <authorList>
            <person name="Kwon K."/>
        </authorList>
    </citation>
    <scope>NUCLEOTIDE SEQUENCE</scope>
    <source>
        <strain evidence="2">KACC 14157</strain>
    </source>
</reference>
<protein>
    <submittedName>
        <fullName evidence="2">DUF3526 domain-containing protein</fullName>
    </submittedName>
</protein>
<organism evidence="2 3">
    <name type="scientific">Flavivirga amylovorans</name>
    <dbReference type="NCBI Taxonomy" id="870486"/>
    <lineage>
        <taxon>Bacteria</taxon>
        <taxon>Pseudomonadati</taxon>
        <taxon>Bacteroidota</taxon>
        <taxon>Flavobacteriia</taxon>
        <taxon>Flavobacteriales</taxon>
        <taxon>Flavobacteriaceae</taxon>
        <taxon>Flavivirga</taxon>
    </lineage>
</organism>
<dbReference type="Proteomes" id="UP001176891">
    <property type="component" value="Unassembled WGS sequence"/>
</dbReference>
<accession>A0ABT8X3G9</accession>
<gene>
    <name evidence="2" type="ORF">Q4Q39_13970</name>
</gene>
<feature type="transmembrane region" description="Helical" evidence="1">
    <location>
        <begin position="175"/>
        <end position="200"/>
    </location>
</feature>
<keyword evidence="1" id="KW-0812">Transmembrane</keyword>
<dbReference type="PANTHER" id="PTHR43471:SF1">
    <property type="entry name" value="ABC TRANSPORTER PERMEASE PROTEIN NOSY-RELATED"/>
    <property type="match status" value="1"/>
</dbReference>
<dbReference type="EMBL" id="JAUOEM010000004">
    <property type="protein sequence ID" value="MDO5988515.1"/>
    <property type="molecule type" value="Genomic_DNA"/>
</dbReference>
<keyword evidence="1" id="KW-0472">Membrane</keyword>
<dbReference type="RefSeq" id="WP_303283128.1">
    <property type="nucleotide sequence ID" value="NZ_BAABCZ010000009.1"/>
</dbReference>
<comment type="caution">
    <text evidence="2">The sequence shown here is derived from an EMBL/GenBank/DDBJ whole genome shotgun (WGS) entry which is preliminary data.</text>
</comment>
<dbReference type="Pfam" id="PF12040">
    <property type="entry name" value="DUF3526"/>
    <property type="match status" value="1"/>
</dbReference>
<keyword evidence="3" id="KW-1185">Reference proteome</keyword>
<feature type="transmembrane region" description="Helical" evidence="1">
    <location>
        <begin position="21"/>
        <end position="41"/>
    </location>
</feature>
<feature type="transmembrane region" description="Helical" evidence="1">
    <location>
        <begin position="130"/>
        <end position="148"/>
    </location>
</feature>
<feature type="transmembrane region" description="Helical" evidence="1">
    <location>
        <begin position="206"/>
        <end position="230"/>
    </location>
</feature>
<evidence type="ECO:0000313" key="3">
    <source>
        <dbReference type="Proteomes" id="UP001176891"/>
    </source>
</evidence>
<name>A0ABT8X3G9_9FLAO</name>
<dbReference type="InterPro" id="IPR021913">
    <property type="entry name" value="DUF3526"/>
</dbReference>
<dbReference type="PANTHER" id="PTHR43471">
    <property type="entry name" value="ABC TRANSPORTER PERMEASE"/>
    <property type="match status" value="1"/>
</dbReference>
<proteinExistence type="predicted"/>